<dbReference type="SUPFAM" id="SSF56112">
    <property type="entry name" value="Protein kinase-like (PK-like)"/>
    <property type="match status" value="1"/>
</dbReference>
<feature type="coiled-coil region" evidence="1">
    <location>
        <begin position="345"/>
        <end position="372"/>
    </location>
</feature>
<dbReference type="InterPro" id="IPR011009">
    <property type="entry name" value="Kinase-like_dom_sf"/>
</dbReference>
<proteinExistence type="predicted"/>
<feature type="region of interest" description="Disordered" evidence="2">
    <location>
        <begin position="1"/>
        <end position="89"/>
    </location>
</feature>
<keyword evidence="1" id="KW-0175">Coiled coil</keyword>
<accession>A0A4Y9YVJ3</accession>
<evidence type="ECO:0000313" key="5">
    <source>
        <dbReference type="Proteomes" id="UP000298327"/>
    </source>
</evidence>
<evidence type="ECO:0000313" key="4">
    <source>
        <dbReference type="EMBL" id="TFY65747.1"/>
    </source>
</evidence>
<evidence type="ECO:0000256" key="1">
    <source>
        <dbReference type="SAM" id="Coils"/>
    </source>
</evidence>
<dbReference type="Pfam" id="PF17667">
    <property type="entry name" value="Pkinase_fungal"/>
    <property type="match status" value="1"/>
</dbReference>
<dbReference type="Proteomes" id="UP000298327">
    <property type="component" value="Unassembled WGS sequence"/>
</dbReference>
<dbReference type="Gene3D" id="1.10.510.10">
    <property type="entry name" value="Transferase(Phosphotransferase) domain 1"/>
    <property type="match status" value="1"/>
</dbReference>
<sequence>MSKPRKGSARLRSTNQGPAIPPSGERVIKALPHRKHNSAHLENSGSSPKASLPASDSGSEEKEGAVNPVTIYGKKPENSTSAATSTADAPPRHICTAHAALSVNVTPKGRCDTATPTPCDDKRIALPDAGYCKSRRVYHPCMLNDLGTPLWQFKNWKEVMQVTIDVLEALDESVQAGWRHGDVSVSNIRIRGGRGLLIDRDTSQLQKSKDTTRNRKDGRRVQDLPGTWQFMSPRRLRDVSWRHDAADDRESVFWVLLWLALNYSVHSLTPVALRKYLIRIFDDYTLEDGCHTGGDWKDALFEKKCIGGYLPTTFSPDGLQNTLEELHRTFRIRPPLEPDIDGLPEERAKKTLAKYQQDLVDYEEDLAKLNDPTYIQSLLVADLDKYTWPKHGPVEHVIPPAGIYAQTVAPRPPSFWNGPPRGY</sequence>
<reference evidence="4 5" key="1">
    <citation type="submission" date="2019-02" db="EMBL/GenBank/DDBJ databases">
        <title>Genome sequencing of the rare red list fungi Dentipellis fragilis.</title>
        <authorList>
            <person name="Buettner E."/>
            <person name="Kellner H."/>
        </authorList>
    </citation>
    <scope>NUCLEOTIDE SEQUENCE [LARGE SCALE GENOMIC DNA]</scope>
    <source>
        <strain evidence="4 5">DSM 105465</strain>
    </source>
</reference>
<gene>
    <name evidence="4" type="ORF">EVG20_g5347</name>
</gene>
<dbReference type="AlphaFoldDB" id="A0A4Y9YVJ3"/>
<dbReference type="InterPro" id="IPR040976">
    <property type="entry name" value="Pkinase_fungal"/>
</dbReference>
<organism evidence="4 5">
    <name type="scientific">Dentipellis fragilis</name>
    <dbReference type="NCBI Taxonomy" id="205917"/>
    <lineage>
        <taxon>Eukaryota</taxon>
        <taxon>Fungi</taxon>
        <taxon>Dikarya</taxon>
        <taxon>Basidiomycota</taxon>
        <taxon>Agaricomycotina</taxon>
        <taxon>Agaricomycetes</taxon>
        <taxon>Russulales</taxon>
        <taxon>Hericiaceae</taxon>
        <taxon>Dentipellis</taxon>
    </lineage>
</organism>
<name>A0A4Y9YVJ3_9AGAM</name>
<dbReference type="OrthoDB" id="2747778at2759"/>
<evidence type="ECO:0000259" key="3">
    <source>
        <dbReference type="Pfam" id="PF17667"/>
    </source>
</evidence>
<feature type="compositionally biased region" description="Polar residues" evidence="2">
    <location>
        <begin position="40"/>
        <end position="57"/>
    </location>
</feature>
<keyword evidence="5" id="KW-1185">Reference proteome</keyword>
<dbReference type="EMBL" id="SEOQ01000312">
    <property type="protein sequence ID" value="TFY65747.1"/>
    <property type="molecule type" value="Genomic_DNA"/>
</dbReference>
<protein>
    <recommendedName>
        <fullName evidence="3">Fungal-type protein kinase domain-containing protein</fullName>
    </recommendedName>
</protein>
<comment type="caution">
    <text evidence="4">The sequence shown here is derived from an EMBL/GenBank/DDBJ whole genome shotgun (WGS) entry which is preliminary data.</text>
</comment>
<evidence type="ECO:0000256" key="2">
    <source>
        <dbReference type="SAM" id="MobiDB-lite"/>
    </source>
</evidence>
<feature type="domain" description="Fungal-type protein kinase" evidence="3">
    <location>
        <begin position="101"/>
        <end position="259"/>
    </location>
</feature>